<feature type="transmembrane region" description="Helical" evidence="7">
    <location>
        <begin position="93"/>
        <end position="115"/>
    </location>
</feature>
<keyword evidence="4 7" id="KW-0812">Transmembrane</keyword>
<dbReference type="Pfam" id="PF03601">
    <property type="entry name" value="Cons_hypoth698"/>
    <property type="match status" value="1"/>
</dbReference>
<evidence type="ECO:0000256" key="5">
    <source>
        <dbReference type="ARBA" id="ARBA00022989"/>
    </source>
</evidence>
<organism evidence="8 9">
    <name type="scientific">Roseicella aerolata</name>
    <dbReference type="NCBI Taxonomy" id="2883479"/>
    <lineage>
        <taxon>Bacteria</taxon>
        <taxon>Pseudomonadati</taxon>
        <taxon>Pseudomonadota</taxon>
        <taxon>Alphaproteobacteria</taxon>
        <taxon>Acetobacterales</taxon>
        <taxon>Roseomonadaceae</taxon>
        <taxon>Roseicella</taxon>
    </lineage>
</organism>
<dbReference type="Proteomes" id="UP001139311">
    <property type="component" value="Unassembled WGS sequence"/>
</dbReference>
<feature type="transmembrane region" description="Helical" evidence="7">
    <location>
        <begin position="318"/>
        <end position="340"/>
    </location>
</feature>
<sequence length="343" mass="34642">MIQALQPSLRLLPGIALCIGIALAAHLLEAAERQAFRHPWLDTLVLAILLGAALRTGWEPGERWRPGLRFSAGPLLETAIVLLGASLDLRLVLAAGPALPLGIAAVVLLSLLASYGAGRILGLPHRMAVLVAAGNAICGNSAIAAVAPIIGAGAREVASAIAFTAVLGVGLVLGLPLLAPALGLSAQGYGMLAGMTVYAVPQVLAATAPFGSLSMQAGTLVKLLRVLMLGPLVLALSLLARRLRPPAPGEAAGRRPAGYMPWFIIGFLLLALLNALSLVPQAALAPLRLAAGLLTGIAMAALGLGVDLRALGRVGVRVTAAAAASLLVLIGLSLGAIRLLGLA</sequence>
<evidence type="ECO:0000256" key="1">
    <source>
        <dbReference type="ARBA" id="ARBA00004651"/>
    </source>
</evidence>
<feature type="transmembrane region" description="Helical" evidence="7">
    <location>
        <begin position="285"/>
        <end position="306"/>
    </location>
</feature>
<dbReference type="GO" id="GO:0005886">
    <property type="term" value="C:plasma membrane"/>
    <property type="evidence" value="ECO:0007669"/>
    <property type="project" value="UniProtKB-SubCell"/>
</dbReference>
<comment type="similarity">
    <text evidence="2">Belongs to the UPF0324 family.</text>
</comment>
<comment type="caution">
    <text evidence="8">The sequence shown here is derived from an EMBL/GenBank/DDBJ whole genome shotgun (WGS) entry which is preliminary data.</text>
</comment>
<feature type="transmembrane region" description="Helical" evidence="7">
    <location>
        <begin position="223"/>
        <end position="240"/>
    </location>
</feature>
<evidence type="ECO:0000256" key="6">
    <source>
        <dbReference type="ARBA" id="ARBA00023136"/>
    </source>
</evidence>
<reference evidence="8" key="1">
    <citation type="submission" date="2021-10" db="EMBL/GenBank/DDBJ databases">
        <title>Roseicella aerolatum sp. nov., isolated from aerosols of e-waste dismantling site.</title>
        <authorList>
            <person name="Qin T."/>
        </authorList>
    </citation>
    <scope>NUCLEOTIDE SEQUENCE</scope>
    <source>
        <strain evidence="8">GB24</strain>
    </source>
</reference>
<dbReference type="EMBL" id="JAJAQI010000007">
    <property type="protein sequence ID" value="MCB4821441.1"/>
    <property type="molecule type" value="Genomic_DNA"/>
</dbReference>
<protein>
    <submittedName>
        <fullName evidence="8">Sulfate exporter family transporter</fullName>
    </submittedName>
</protein>
<evidence type="ECO:0000313" key="9">
    <source>
        <dbReference type="Proteomes" id="UP001139311"/>
    </source>
</evidence>
<feature type="transmembrane region" description="Helical" evidence="7">
    <location>
        <begin position="191"/>
        <end position="211"/>
    </location>
</feature>
<comment type="subcellular location">
    <subcellularLocation>
        <location evidence="1">Cell membrane</location>
        <topology evidence="1">Multi-pass membrane protein</topology>
    </subcellularLocation>
</comment>
<name>A0A9X1L716_9PROT</name>
<evidence type="ECO:0000313" key="8">
    <source>
        <dbReference type="EMBL" id="MCB4821441.1"/>
    </source>
</evidence>
<dbReference type="RefSeq" id="WP_226606156.1">
    <property type="nucleotide sequence ID" value="NZ_JAJAQI010000007.1"/>
</dbReference>
<dbReference type="AlphaFoldDB" id="A0A9X1L716"/>
<feature type="transmembrane region" description="Helical" evidence="7">
    <location>
        <begin position="127"/>
        <end position="151"/>
    </location>
</feature>
<proteinExistence type="inferred from homology"/>
<evidence type="ECO:0000256" key="3">
    <source>
        <dbReference type="ARBA" id="ARBA00022475"/>
    </source>
</evidence>
<keyword evidence="9" id="KW-1185">Reference proteome</keyword>
<dbReference type="PANTHER" id="PTHR30106:SF2">
    <property type="entry name" value="UPF0324 INNER MEMBRANE PROTEIN YEIH"/>
    <property type="match status" value="1"/>
</dbReference>
<gene>
    <name evidence="8" type="ORF">LHA35_06815</name>
</gene>
<accession>A0A9X1L716</accession>
<evidence type="ECO:0000256" key="4">
    <source>
        <dbReference type="ARBA" id="ARBA00022692"/>
    </source>
</evidence>
<dbReference type="InterPro" id="IPR018383">
    <property type="entry name" value="UPF0324_pro"/>
</dbReference>
<dbReference type="PANTHER" id="PTHR30106">
    <property type="entry name" value="INNER MEMBRANE PROTEIN YEIH-RELATED"/>
    <property type="match status" value="1"/>
</dbReference>
<feature type="transmembrane region" description="Helical" evidence="7">
    <location>
        <begin position="260"/>
        <end position="279"/>
    </location>
</feature>
<keyword evidence="3" id="KW-1003">Cell membrane</keyword>
<evidence type="ECO:0000256" key="2">
    <source>
        <dbReference type="ARBA" id="ARBA00007977"/>
    </source>
</evidence>
<evidence type="ECO:0000256" key="7">
    <source>
        <dbReference type="SAM" id="Phobius"/>
    </source>
</evidence>
<feature type="transmembrane region" description="Helical" evidence="7">
    <location>
        <begin position="157"/>
        <end position="179"/>
    </location>
</feature>
<keyword evidence="5 7" id="KW-1133">Transmembrane helix</keyword>
<keyword evidence="6 7" id="KW-0472">Membrane</keyword>